<proteinExistence type="predicted"/>
<feature type="domain" description="SRCR" evidence="3">
    <location>
        <begin position="52"/>
        <end position="155"/>
    </location>
</feature>
<accession>A0AAN9BPL7</accession>
<feature type="disulfide bond" evidence="2">
    <location>
        <begin position="334"/>
        <end position="344"/>
    </location>
</feature>
<protein>
    <recommendedName>
        <fullName evidence="3">SRCR domain-containing protein</fullName>
    </recommendedName>
</protein>
<evidence type="ECO:0000313" key="4">
    <source>
        <dbReference type="EMBL" id="KAK7109377.1"/>
    </source>
</evidence>
<feature type="domain" description="SRCR" evidence="3">
    <location>
        <begin position="372"/>
        <end position="479"/>
    </location>
</feature>
<feature type="disulfide bond" evidence="2">
    <location>
        <begin position="508"/>
        <end position="572"/>
    </location>
</feature>
<evidence type="ECO:0000313" key="5">
    <source>
        <dbReference type="Proteomes" id="UP001374579"/>
    </source>
</evidence>
<feature type="domain" description="SRCR" evidence="3">
    <location>
        <begin position="483"/>
        <end position="585"/>
    </location>
</feature>
<feature type="disulfide bond" evidence="2">
    <location>
        <begin position="450"/>
        <end position="460"/>
    </location>
</feature>
<comment type="caution">
    <text evidence="2">Lacks conserved residue(s) required for the propagation of feature annotation.</text>
</comment>
<feature type="disulfide bond" evidence="2">
    <location>
        <begin position="663"/>
        <end position="673"/>
    </location>
</feature>
<feature type="domain" description="SRCR" evidence="3">
    <location>
        <begin position="281"/>
        <end position="365"/>
    </location>
</feature>
<feature type="disulfide bond" evidence="2">
    <location>
        <begin position="232"/>
        <end position="242"/>
    </location>
</feature>
<keyword evidence="5" id="KW-1185">Reference proteome</keyword>
<dbReference type="Proteomes" id="UP001374579">
    <property type="component" value="Unassembled WGS sequence"/>
</dbReference>
<organism evidence="4 5">
    <name type="scientific">Littorina saxatilis</name>
    <dbReference type="NCBI Taxonomy" id="31220"/>
    <lineage>
        <taxon>Eukaryota</taxon>
        <taxon>Metazoa</taxon>
        <taxon>Spiralia</taxon>
        <taxon>Lophotrochozoa</taxon>
        <taxon>Mollusca</taxon>
        <taxon>Gastropoda</taxon>
        <taxon>Caenogastropoda</taxon>
        <taxon>Littorinimorpha</taxon>
        <taxon>Littorinoidea</taxon>
        <taxon>Littorinidae</taxon>
        <taxon>Littorina</taxon>
    </lineage>
</organism>
<dbReference type="InterPro" id="IPR001190">
    <property type="entry name" value="SRCR"/>
</dbReference>
<evidence type="ECO:0000256" key="2">
    <source>
        <dbReference type="PROSITE-ProRule" id="PRU00196"/>
    </source>
</evidence>
<dbReference type="AlphaFoldDB" id="A0AAN9BPL7"/>
<gene>
    <name evidence="4" type="ORF">V1264_013427</name>
</gene>
<sequence length="698" mass="76765">MFVSGSKHAVGWMQITCSGAEASLDACQLDLHASCSESYFATAVCYNSTYAFELEPADPDGHYGYVRLSRDEGQGRVCVPDLTERTADVLCREAGYVAGMTFTRPLPPSAGGPVWSGDVDCGDRAVDINGCDRKVEWTFLQQTPDTCNPAAVFCFASKVRFHNGLLNNTGIVQMYRPTTDGHDVTLETVSRDAFTNTSADVVCRQNGFPLGGHVVPFNPFHRPETEYVNLACPTQESSLDSCRVTDVGSTFYPAPAVVKCHVQHEETEPELSVKLWSDHEVLVYTGGQWGTICADHWSNDEANAVCRQLGYLHGLRNTSAGGRVFPHVLHDMRCEVNVTSLQQCTSQAVRSDVCQNRRSAAVDCTNSSRPEYSLQGGSDPNEGQVYMHYNGTTAPMVGNMPISVASTLCQNLGYSTGIRNSSTYIHGNNQSYWMTSFTYDCPSGSNLYRCLQGEPSLIHCKDRSTHWRCSSSIPSVYCYTSAARVRTGTRATTGIVQLYRNGQWWEVCHGDVTQSAADVICRDIMGSSTAAAIRQSAYEAESDTVVRAHANCNRQNTDATSYCISVDVTSRCPSLDRRPAAVVCYDGQKPNGNITDWKKVYWSYPKYRVMVKRYGVWGTVCSDTWGFAEAKLFCKHLGYSNGYSYSGPPRASYVPMWALSVDCTYNDLTIGDCDVKLIDVINGTETCSSTRDAVVRCS</sequence>
<dbReference type="PANTHER" id="PTHR48071:SF18">
    <property type="entry name" value="DELETED IN MALIGNANT BRAIN TUMORS 1 PROTEIN-RELATED"/>
    <property type="match status" value="1"/>
</dbReference>
<feature type="disulfide bond" evidence="2">
    <location>
        <begin position="121"/>
        <end position="131"/>
    </location>
</feature>
<dbReference type="SUPFAM" id="SSF56487">
    <property type="entry name" value="SRCR-like"/>
    <property type="match status" value="6"/>
</dbReference>
<evidence type="ECO:0000259" key="3">
    <source>
        <dbReference type="PROSITE" id="PS50287"/>
    </source>
</evidence>
<feature type="domain" description="SRCR" evidence="3">
    <location>
        <begin position="159"/>
        <end position="261"/>
    </location>
</feature>
<dbReference type="SMART" id="SM00202">
    <property type="entry name" value="SR"/>
    <property type="match status" value="4"/>
</dbReference>
<reference evidence="4 5" key="1">
    <citation type="submission" date="2024-02" db="EMBL/GenBank/DDBJ databases">
        <title>Chromosome-scale genome assembly of the rough periwinkle Littorina saxatilis.</title>
        <authorList>
            <person name="De Jode A."/>
            <person name="Faria R."/>
            <person name="Formenti G."/>
            <person name="Sims Y."/>
            <person name="Smith T.P."/>
            <person name="Tracey A."/>
            <person name="Wood J.M.D."/>
            <person name="Zagrodzka Z.B."/>
            <person name="Johannesson K."/>
            <person name="Butlin R.K."/>
            <person name="Leder E.H."/>
        </authorList>
    </citation>
    <scope>NUCLEOTIDE SEQUENCE [LARGE SCALE GENOMIC DNA]</scope>
    <source>
        <strain evidence="4">Snail1</strain>
        <tissue evidence="4">Muscle</tissue>
    </source>
</reference>
<dbReference type="Pfam" id="PF00530">
    <property type="entry name" value="SRCR"/>
    <property type="match status" value="4"/>
</dbReference>
<evidence type="ECO:0000256" key="1">
    <source>
        <dbReference type="ARBA" id="ARBA00023157"/>
    </source>
</evidence>
<comment type="caution">
    <text evidence="4">The sequence shown here is derived from an EMBL/GenBank/DDBJ whole genome shotgun (WGS) entry which is preliminary data.</text>
</comment>
<name>A0AAN9BPL7_9CAEN</name>
<dbReference type="PRINTS" id="PR00258">
    <property type="entry name" value="SPERACTRCPTR"/>
</dbReference>
<dbReference type="Gene3D" id="3.10.250.10">
    <property type="entry name" value="SRCR-like domain"/>
    <property type="match status" value="6"/>
</dbReference>
<dbReference type="PROSITE" id="PS50287">
    <property type="entry name" value="SRCR_2"/>
    <property type="match status" value="6"/>
</dbReference>
<dbReference type="GO" id="GO:0016020">
    <property type="term" value="C:membrane"/>
    <property type="evidence" value="ECO:0007669"/>
    <property type="project" value="InterPro"/>
</dbReference>
<dbReference type="EMBL" id="JBAMIC010000003">
    <property type="protein sequence ID" value="KAK7109377.1"/>
    <property type="molecule type" value="Genomic_DNA"/>
</dbReference>
<dbReference type="PANTHER" id="PTHR48071">
    <property type="entry name" value="SRCR DOMAIN-CONTAINING PROTEIN"/>
    <property type="match status" value="1"/>
</dbReference>
<keyword evidence="1 2" id="KW-1015">Disulfide bond</keyword>
<dbReference type="InterPro" id="IPR036772">
    <property type="entry name" value="SRCR-like_dom_sf"/>
</dbReference>
<feature type="domain" description="SRCR" evidence="3">
    <location>
        <begin position="608"/>
        <end position="698"/>
    </location>
</feature>